<dbReference type="Gene3D" id="3.40.50.2300">
    <property type="match status" value="2"/>
</dbReference>
<dbReference type="CDD" id="cd01392">
    <property type="entry name" value="HTH_LacI"/>
    <property type="match status" value="1"/>
</dbReference>
<proteinExistence type="predicted"/>
<dbReference type="Gene3D" id="1.10.260.40">
    <property type="entry name" value="lambda repressor-like DNA-binding domains"/>
    <property type="match status" value="1"/>
</dbReference>
<dbReference type="SUPFAM" id="SSF53822">
    <property type="entry name" value="Periplasmic binding protein-like I"/>
    <property type="match status" value="1"/>
</dbReference>
<dbReference type="InterPro" id="IPR028082">
    <property type="entry name" value="Peripla_BP_I"/>
</dbReference>
<keyword evidence="1" id="KW-0805">Transcription regulation</keyword>
<dbReference type="InterPro" id="IPR000843">
    <property type="entry name" value="HTH_LacI"/>
</dbReference>
<organism evidence="5 6">
    <name type="scientific">Ereboglobus luteus</name>
    <dbReference type="NCBI Taxonomy" id="1796921"/>
    <lineage>
        <taxon>Bacteria</taxon>
        <taxon>Pseudomonadati</taxon>
        <taxon>Verrucomicrobiota</taxon>
        <taxon>Opitutia</taxon>
        <taxon>Opitutales</taxon>
        <taxon>Opitutaceae</taxon>
        <taxon>Ereboglobus</taxon>
    </lineage>
</organism>
<evidence type="ECO:0000313" key="5">
    <source>
        <dbReference type="EMBL" id="AWI07947.1"/>
    </source>
</evidence>
<name>A0A2U8DZ99_9BACT</name>
<dbReference type="RefSeq" id="WP_108823755.1">
    <property type="nucleotide sequence ID" value="NZ_CP023004.1"/>
</dbReference>
<feature type="domain" description="HTH lacI-type" evidence="4">
    <location>
        <begin position="7"/>
        <end position="61"/>
    </location>
</feature>
<reference evidence="5 6" key="1">
    <citation type="journal article" date="2018" name="Syst. Appl. Microbiol.">
        <title>Ereboglobus luteus gen. nov. sp. nov. from cockroach guts, and new insights into the oxygen relationship of the genera Opitutus and Didymococcus (Verrucomicrobia: Opitutaceae).</title>
        <authorList>
            <person name="Tegtmeier D."/>
            <person name="Belitz A."/>
            <person name="Radek R."/>
            <person name="Heimerl T."/>
            <person name="Brune A."/>
        </authorList>
    </citation>
    <scope>NUCLEOTIDE SEQUENCE [LARGE SCALE GENOMIC DNA]</scope>
    <source>
        <strain evidence="5 6">Ho45</strain>
    </source>
</reference>
<dbReference type="Pfam" id="PF00356">
    <property type="entry name" value="LacI"/>
    <property type="match status" value="1"/>
</dbReference>
<dbReference type="PANTHER" id="PTHR30146">
    <property type="entry name" value="LACI-RELATED TRANSCRIPTIONAL REPRESSOR"/>
    <property type="match status" value="1"/>
</dbReference>
<dbReference type="EMBL" id="CP023004">
    <property type="protein sequence ID" value="AWI07947.1"/>
    <property type="molecule type" value="Genomic_DNA"/>
</dbReference>
<dbReference type="Proteomes" id="UP000244896">
    <property type="component" value="Chromosome"/>
</dbReference>
<dbReference type="GO" id="GO:0000976">
    <property type="term" value="F:transcription cis-regulatory region binding"/>
    <property type="evidence" value="ECO:0007669"/>
    <property type="project" value="TreeGrafter"/>
</dbReference>
<dbReference type="KEGG" id="elut:CKA38_00545"/>
<dbReference type="InterPro" id="IPR010982">
    <property type="entry name" value="Lambda_DNA-bd_dom_sf"/>
</dbReference>
<dbReference type="SUPFAM" id="SSF47413">
    <property type="entry name" value="lambda repressor-like DNA-binding domains"/>
    <property type="match status" value="1"/>
</dbReference>
<keyword evidence="6" id="KW-1185">Reference proteome</keyword>
<keyword evidence="3" id="KW-0804">Transcription</keyword>
<dbReference type="OrthoDB" id="184672at2"/>
<evidence type="ECO:0000256" key="3">
    <source>
        <dbReference type="ARBA" id="ARBA00023163"/>
    </source>
</evidence>
<accession>A0A2U8DZ99</accession>
<keyword evidence="2" id="KW-0238">DNA-binding</keyword>
<dbReference type="SMART" id="SM00354">
    <property type="entry name" value="HTH_LACI"/>
    <property type="match status" value="1"/>
</dbReference>
<evidence type="ECO:0000256" key="2">
    <source>
        <dbReference type="ARBA" id="ARBA00023125"/>
    </source>
</evidence>
<protein>
    <recommendedName>
        <fullName evidence="4">HTH lacI-type domain-containing protein</fullName>
    </recommendedName>
</protein>
<gene>
    <name evidence="5" type="ORF">CKA38_00545</name>
</gene>
<dbReference type="PANTHER" id="PTHR30146:SF109">
    <property type="entry name" value="HTH-TYPE TRANSCRIPTIONAL REGULATOR GALS"/>
    <property type="match status" value="1"/>
</dbReference>
<evidence type="ECO:0000256" key="1">
    <source>
        <dbReference type="ARBA" id="ARBA00023015"/>
    </source>
</evidence>
<dbReference type="GO" id="GO:0003700">
    <property type="term" value="F:DNA-binding transcription factor activity"/>
    <property type="evidence" value="ECO:0007669"/>
    <property type="project" value="TreeGrafter"/>
</dbReference>
<evidence type="ECO:0000313" key="6">
    <source>
        <dbReference type="Proteomes" id="UP000244896"/>
    </source>
</evidence>
<evidence type="ECO:0000259" key="4">
    <source>
        <dbReference type="PROSITE" id="PS50932"/>
    </source>
</evidence>
<dbReference type="AlphaFoldDB" id="A0A2U8DZ99"/>
<sequence length="340" mass="38047">MSKLIKVTLTDVAKAAGLSIGGTSYALRGHPNISRATVERVRKVAAELGYKPDLRIKSLMANIRRGRRLEKGETLALVWINTPRELSGLATATREFAKNILLGVTRRAEQHGCALDQFRLFGDGLSPARLWKILVSRGISGVIFAPMDCRGSIALDWDWSPFATAVIGHTEFTPSISRSAHFHYRSVWRVLERLGKEGHTRPAIILNQEVQERIHFMQTAAFITNHPNPKDAMKCVAYGTPKDFSPMEKWLRKTKPDVLIMAWQIDRHAVELIRKISPKTRKIITLEWHPQGVLSGVNLRNDELAANAVDMVVAQMHANNLGVPECPVSMLMDGIWKEAP</sequence>
<dbReference type="PROSITE" id="PS50932">
    <property type="entry name" value="HTH_LACI_2"/>
    <property type="match status" value="1"/>
</dbReference>